<reference evidence="2" key="1">
    <citation type="journal article" date="2015" name="Genome Announc.">
        <title>Draft whole-genome sequence of the biocontrol agent Trichoderma harzianum T6776.</title>
        <authorList>
            <person name="Baroncelli R."/>
            <person name="Piaggeschi G."/>
            <person name="Fiorini L."/>
            <person name="Bertolini E."/>
            <person name="Zapparata A."/>
            <person name="Pe M.E."/>
            <person name="Sarrocco S."/>
            <person name="Vannacci G."/>
        </authorList>
    </citation>
    <scope>NUCLEOTIDE SEQUENCE [LARGE SCALE GENOMIC DNA]</scope>
    <source>
        <strain evidence="2">T6776</strain>
    </source>
</reference>
<dbReference type="SUPFAM" id="SSF47954">
    <property type="entry name" value="Cyclin-like"/>
    <property type="match status" value="1"/>
</dbReference>
<dbReference type="GO" id="GO:0016538">
    <property type="term" value="F:cyclin-dependent protein serine/threonine kinase regulator activity"/>
    <property type="evidence" value="ECO:0007669"/>
    <property type="project" value="TreeGrafter"/>
</dbReference>
<gene>
    <name evidence="1" type="ORF">THAR02_11392</name>
</gene>
<dbReference type="EMBL" id="JOKZ01000891">
    <property type="protein sequence ID" value="KKO96507.1"/>
    <property type="molecule type" value="Genomic_DNA"/>
</dbReference>
<dbReference type="GO" id="GO:0005634">
    <property type="term" value="C:nucleus"/>
    <property type="evidence" value="ECO:0007669"/>
    <property type="project" value="TreeGrafter"/>
</dbReference>
<dbReference type="OMA" id="EICHYAR"/>
<dbReference type="InterPro" id="IPR013922">
    <property type="entry name" value="Cyclin_PHO80-like"/>
</dbReference>
<comment type="caution">
    <text evidence="1">The sequence shown here is derived from an EMBL/GenBank/DDBJ whole genome shotgun (WGS) entry which is preliminary data.</text>
</comment>
<dbReference type="AlphaFoldDB" id="A0A0F9X6P2"/>
<name>A0A0F9X6P2_TRIHA</name>
<dbReference type="CDD" id="cd20557">
    <property type="entry name" value="CYCLIN_ScPCL1-like"/>
    <property type="match status" value="1"/>
</dbReference>
<accession>A0A0F9X6P2</accession>
<protein>
    <submittedName>
        <fullName evidence="1">Cyclin</fullName>
    </submittedName>
</protein>
<proteinExistence type="predicted"/>
<dbReference type="GO" id="GO:0019901">
    <property type="term" value="F:protein kinase binding"/>
    <property type="evidence" value="ECO:0007669"/>
    <property type="project" value="InterPro"/>
</dbReference>
<evidence type="ECO:0000313" key="2">
    <source>
        <dbReference type="Proteomes" id="UP000034112"/>
    </source>
</evidence>
<sequence length="188" mass="21612">MESKRHLIYRFDKPALMKFFKQRVSSVMISYVTKATIDVATSLNAEDTANSLPPLENFIHHLVVASNVPIATFMSTLVYLTLVKSTFSPGSWRKEYIPHGVFLGALILSDKFLQDDSLENWQWAMCTKMKAYNFGFRVREVNQMETDLLLHLGYKIRITEDDLYRELHGFLQPICINTNALLSDRSLG</sequence>
<dbReference type="Gene3D" id="1.10.472.10">
    <property type="entry name" value="Cyclin-like"/>
    <property type="match status" value="1"/>
</dbReference>
<evidence type="ECO:0000313" key="1">
    <source>
        <dbReference type="EMBL" id="KKO96507.1"/>
    </source>
</evidence>
<dbReference type="Proteomes" id="UP000034112">
    <property type="component" value="Unassembled WGS sequence"/>
</dbReference>
<dbReference type="OrthoDB" id="5072873at2759"/>
<organism evidence="1 2">
    <name type="scientific">Trichoderma harzianum</name>
    <name type="common">Hypocrea lixii</name>
    <dbReference type="NCBI Taxonomy" id="5544"/>
    <lineage>
        <taxon>Eukaryota</taxon>
        <taxon>Fungi</taxon>
        <taxon>Dikarya</taxon>
        <taxon>Ascomycota</taxon>
        <taxon>Pezizomycotina</taxon>
        <taxon>Sordariomycetes</taxon>
        <taxon>Hypocreomycetidae</taxon>
        <taxon>Hypocreales</taxon>
        <taxon>Hypocreaceae</taxon>
        <taxon>Trichoderma</taxon>
    </lineage>
</organism>
<dbReference type="PANTHER" id="PTHR15615:SF10">
    <property type="entry name" value="PHO85 CYCLIN-2-RELATED"/>
    <property type="match status" value="1"/>
</dbReference>
<dbReference type="InterPro" id="IPR036915">
    <property type="entry name" value="Cyclin-like_sf"/>
</dbReference>
<dbReference type="GO" id="GO:0000307">
    <property type="term" value="C:cyclin-dependent protein kinase holoenzyme complex"/>
    <property type="evidence" value="ECO:0007669"/>
    <property type="project" value="TreeGrafter"/>
</dbReference>
<dbReference type="PANTHER" id="PTHR15615">
    <property type="match status" value="1"/>
</dbReference>